<accession>A0ACD3YS15</accession>
<gene>
    <name evidence="1" type="ORF">LCI18_002583</name>
</gene>
<sequence>MSQPSANPPASQSEIHHPDNDEVRKKNPETTTAILAAKIKDEAPLNSHGRVAFWRVEMEEPGGHHETPLVKDDAQDDSGIPEDWKSTPLHELVDLTDDDDDGLHELEKQLNQWKDILDVRSPEDQETALHMAIRKGFNKMARRLLTAGAKVDIENGSGELPLHVACDCGDQRLVEELLEKGSDPEHKDASDIYPLHSAIIRGFGDSVVGKLLGPRGFVVNETVGGAHWTPLNKAIYYRREDVVDALLKGGASLHISDSDGWTPLMTAIKQDLYDTLRKLLRHLREHSTEQDVVIIPDSDGMTPLMQLSANKPGELAKSAMKDLLEMRPDVDVTDKDGKTALHHAISSSRFCVWMETEPYTDVALILVNSLSVKRLLHPDKNGETAFDVAFDKDKKSPVPGFEPLFNSLIDRLVQGGLIEELFCWAAYRLERHTFAQNLFRERFPAEKIPKDLEHSQWAIVEWAIYARMPRVLLTCLRTLGLERRTNEGDEIDKSISNGRQLIEKLRGGVRQTSEPLVETKRQRGDTLSLERKANKSDEVDNSIENGRRLVEKPRGEVRQTSKPLAETKRQSGADSGKDAQVLRDMEDILDYLYPEKVEKPSRPLELSNPLKGMESSLKGFRAAIIQSNFVKFRTIQEVLYDDESMKHMEDIVERLKKLEYTPNVSSEQASTASEELRENYKARAQFTWIHLPSTNDTAKKILKGEGCGKSEAEKVTSFLRSSWIEIPDRRSTSRFMRPRYVFKETENATRKQPEDENGLKDVRGRGSTQAGNRSRHHKEREKPSSEDDQGGEQSISPEETSTTPGRELEEDQNSKKAVDTDRGGAEKGKSFAVSAIYMPYLYFSTYHQNESGEQTTGTENPSGLEKKVQDETTARQGLFNAYKNLVIHQPTTLDEFYYQFASDKDSIEDRNTRNKDQVVTKYLEGPIKTQRFWPLLRVSQLWIWTIDDKWLITSTSCATGDIRDNLVTDILGHLQRQVENGSRRLGPTSATEMSRVVVDYCIGAYERKRRRHNVKRNEDQRLQTAGTTTQDQPQGNTDKVDQSSTEDGKHKEEQSIHQIFSDSINEIGRKESSFFSLSYRRSIHAKEPETSPSTDHTSEIDGLQEALDIVSRQLCDIKDIRDELNILKSIATFQRKVQSTMAKFQRKPLSNTPRSDADEDLLSDYLLRDIEELDKFAAQTQEAVC</sequence>
<organism evidence="1 2">
    <name type="scientific">Fusarium solani subsp. cucurbitae</name>
    <name type="common">Neocosmosporum cucurbitae</name>
    <dbReference type="NCBI Taxonomy" id="2747967"/>
    <lineage>
        <taxon>Eukaryota</taxon>
        <taxon>Fungi</taxon>
        <taxon>Dikarya</taxon>
        <taxon>Ascomycota</taxon>
        <taxon>Pezizomycotina</taxon>
        <taxon>Sordariomycetes</taxon>
        <taxon>Hypocreomycetidae</taxon>
        <taxon>Hypocreales</taxon>
        <taxon>Nectriaceae</taxon>
        <taxon>Fusarium</taxon>
        <taxon>Fusarium solani species complex</taxon>
    </lineage>
</organism>
<name>A0ACD3YS15_FUSSC</name>
<dbReference type="Proteomes" id="UP000830768">
    <property type="component" value="Chromosome 2"/>
</dbReference>
<evidence type="ECO:0000313" key="1">
    <source>
        <dbReference type="EMBL" id="UPK91648.1"/>
    </source>
</evidence>
<dbReference type="EMBL" id="CP090031">
    <property type="protein sequence ID" value="UPK91648.1"/>
    <property type="molecule type" value="Genomic_DNA"/>
</dbReference>
<evidence type="ECO:0000313" key="2">
    <source>
        <dbReference type="Proteomes" id="UP000830768"/>
    </source>
</evidence>
<protein>
    <submittedName>
        <fullName evidence="1">Uncharacterized protein</fullName>
    </submittedName>
</protein>
<keyword evidence="2" id="KW-1185">Reference proteome</keyword>
<proteinExistence type="predicted"/>
<reference evidence="1" key="1">
    <citation type="submission" date="2021-11" db="EMBL/GenBank/DDBJ databases">
        <title>Fusarium solani-melongenae Genome sequencing and assembly.</title>
        <authorList>
            <person name="Xie S."/>
            <person name="Huang L."/>
            <person name="Zhang X."/>
        </authorList>
    </citation>
    <scope>NUCLEOTIDE SEQUENCE</scope>
    <source>
        <strain evidence="1">CRI 24-3</strain>
    </source>
</reference>